<name>A0A8S1YB34_PAROT</name>
<evidence type="ECO:0000313" key="4">
    <source>
        <dbReference type="Proteomes" id="UP000683925"/>
    </source>
</evidence>
<dbReference type="EMBL" id="CAJJDP010000157">
    <property type="protein sequence ID" value="CAD8211686.1"/>
    <property type="molecule type" value="Genomic_DNA"/>
</dbReference>
<evidence type="ECO:0008006" key="5">
    <source>
        <dbReference type="Google" id="ProtNLM"/>
    </source>
</evidence>
<keyword evidence="2" id="KW-0732">Signal</keyword>
<dbReference type="AlphaFoldDB" id="A0A8S1YB34"/>
<feature type="signal peptide" evidence="2">
    <location>
        <begin position="1"/>
        <end position="21"/>
    </location>
</feature>
<feature type="chain" id="PRO_5035940528" description="Transmembrane protein" evidence="2">
    <location>
        <begin position="22"/>
        <end position="1264"/>
    </location>
</feature>
<evidence type="ECO:0000256" key="2">
    <source>
        <dbReference type="SAM" id="SignalP"/>
    </source>
</evidence>
<keyword evidence="1" id="KW-0472">Membrane</keyword>
<keyword evidence="1" id="KW-1133">Transmembrane helix</keyword>
<organism evidence="3 4">
    <name type="scientific">Paramecium octaurelia</name>
    <dbReference type="NCBI Taxonomy" id="43137"/>
    <lineage>
        <taxon>Eukaryota</taxon>
        <taxon>Sar</taxon>
        <taxon>Alveolata</taxon>
        <taxon>Ciliophora</taxon>
        <taxon>Intramacronucleata</taxon>
        <taxon>Oligohymenophorea</taxon>
        <taxon>Peniculida</taxon>
        <taxon>Parameciidae</taxon>
        <taxon>Paramecium</taxon>
    </lineage>
</organism>
<proteinExistence type="predicted"/>
<evidence type="ECO:0000256" key="1">
    <source>
        <dbReference type="SAM" id="Phobius"/>
    </source>
</evidence>
<dbReference type="OrthoDB" id="308186at2759"/>
<dbReference type="OMA" id="CYQLHQL"/>
<gene>
    <name evidence="3" type="ORF">POCTA_138.1.T1550044</name>
</gene>
<keyword evidence="1" id="KW-0812">Transmembrane</keyword>
<evidence type="ECO:0000313" key="3">
    <source>
        <dbReference type="EMBL" id="CAD8211686.1"/>
    </source>
</evidence>
<accession>A0A8S1YB34</accession>
<dbReference type="Proteomes" id="UP000683925">
    <property type="component" value="Unassembled WGS sequence"/>
</dbReference>
<keyword evidence="4" id="KW-1185">Reference proteome</keyword>
<feature type="transmembrane region" description="Helical" evidence="1">
    <location>
        <begin position="1236"/>
        <end position="1255"/>
    </location>
</feature>
<protein>
    <recommendedName>
        <fullName evidence="5">Transmembrane protein</fullName>
    </recommendedName>
</protein>
<sequence>MKCICISMYLKILLLVRVTLCTSTTTWIYPDENIHLNYRAYQIDVNQENFDEKNIQNFNLEILKEITLDDQQSIVLSGDERIFKFTQGEITDVMLLRNNSIDCLYQVKNLLYNDEIIMQKKECQILLSRPQCYQLHQLETSIFIVQCQYNENNVIIQIVNQQQIFDEIMMPILPVCKSDSVFQQQTLIIFNKQCQTTQFYSVQILNLSFQNIQLLDLMDLQGFTENSANLIDIRFNVQGNLYIVYTNQILYLLLEKREISIFNQQNGFEIKRFFQHSNLSINLIAKAKTETQQLYLNDILLDLSNQDFLDIFFIKQSLILYHFKNKIIAKVNSLSSNVISLNSNSLIQIDQLPYLIAISNKQLKLIKLILPKSVVTYNSSDTVYLVYATLLYTPNKQIDLKLGDPKNPIQLFDQTKLYQLFTNTNYHLCLSYQMFKRTLPLKLTQIVENGQQSTILEKQNAQFLSYVDQILSAGKVIFLHKLNDDQILIVQNIEDKFIKLIYYSNGRILKKHQFKLLDNVIQILFLRDFMHLTIVYEYSIEIYKITLHQVEKSIKGTDVKIISAMQLKYFVTFLFEDCSTMSIQFFQNWFMLGNMQYQFDCKTSLQYYKEELYIDMHSIHFKYKFQYKQIITLKESIYEVRNVLHNYILMFTYHDNEYQLKLYLIKQEEFLYLYTLPTYNFRILYPFQYHILNFILMIKAQSSDQNFVILIYDLRYTAIESLVKITEIDREEKLAFNFVNDTEYIYQYQGQLKIQNLDYPCFILNMSHESHDFIQEKTTKIRTQSWISNQSIDLDFHLIRFNENYKLQLLNEQKSLLHNNIVNLNNIFGNIDDTQINGPGNYQLHLPLTFTNNSINCSVYRHGLCVSSVCIGPCNSPAYIQTNVFDLNTFASLEQEYMAFSLIDIGYDPDNCNHAIYGQGHNLIRVNEYNLCNNNTKLKKNYKIQTDNMDSSLDYQDFRQINDLLIYKSGNNILYFAYQYCPLQDRKLTSTLQSQYLDAIKLNNSSYLFLNIEFNYFETRIINFTKENEKVTYDILYHKIFNWEDMLANIQTQFLVIKPIKTKIYWVNTVNSHTEVKFIVIIKSNFAFLIKFTFDLNDQNNTKVEQQGILRYEQGAVFDKLMFIDHNYAVLSFQCDTKLFINVFDISNLSEHKNIDSTQNLLLNNYTAIERYNETHFVMIEKITKDLQKIHLITLGKLRVECYGECSKPAHLRLSNQVSEVLIEIQFNNGKEIKCFIQIIIIIITLICILIKLITNQMKTQKQI</sequence>
<comment type="caution">
    <text evidence="3">The sequence shown here is derived from an EMBL/GenBank/DDBJ whole genome shotgun (WGS) entry which is preliminary data.</text>
</comment>
<reference evidence="3" key="1">
    <citation type="submission" date="2021-01" db="EMBL/GenBank/DDBJ databases">
        <authorList>
            <consortium name="Genoscope - CEA"/>
            <person name="William W."/>
        </authorList>
    </citation>
    <scope>NUCLEOTIDE SEQUENCE</scope>
</reference>